<dbReference type="EMBL" id="JRNE01000042">
    <property type="protein sequence ID" value="KGF17136.1"/>
    <property type="molecule type" value="Genomic_DNA"/>
</dbReference>
<dbReference type="AlphaFoldDB" id="A0A095Y516"/>
<evidence type="ECO:0000313" key="4">
    <source>
        <dbReference type="Proteomes" id="UP000029548"/>
    </source>
</evidence>
<name>A0A095Y516_9CORY</name>
<dbReference type="EMBL" id="JRNE01000042">
    <property type="protein sequence ID" value="KGF17129.1"/>
    <property type="molecule type" value="Genomic_DNA"/>
</dbReference>
<reference evidence="3 4" key="1">
    <citation type="submission" date="2014-07" db="EMBL/GenBank/DDBJ databases">
        <authorList>
            <person name="McCorrison J."/>
            <person name="Sanka R."/>
            <person name="Torralba M."/>
            <person name="Gillis M."/>
            <person name="Haft D.H."/>
            <person name="Methe B."/>
            <person name="Sutton G."/>
            <person name="Nelson K.E."/>
        </authorList>
    </citation>
    <scope>NUCLEOTIDE SEQUENCE [LARGE SCALE GENOMIC DNA]</scope>
    <source>
        <strain evidence="3 4">DNF00450</strain>
    </source>
</reference>
<dbReference type="Proteomes" id="UP000029548">
    <property type="component" value="Unassembled WGS sequence"/>
</dbReference>
<protein>
    <submittedName>
        <fullName evidence="3">Uncharacterized protein</fullName>
    </submittedName>
</protein>
<gene>
    <name evidence="2" type="ORF">HMPREF1650_05335</name>
    <name evidence="3" type="ORF">HMPREF1650_05400</name>
</gene>
<organism evidence="3 4">
    <name type="scientific">Corynebacterium freneyi DNF00450</name>
    <dbReference type="NCBI Taxonomy" id="1287475"/>
    <lineage>
        <taxon>Bacteria</taxon>
        <taxon>Bacillati</taxon>
        <taxon>Actinomycetota</taxon>
        <taxon>Actinomycetes</taxon>
        <taxon>Mycobacteriales</taxon>
        <taxon>Corynebacteriaceae</taxon>
        <taxon>Corynebacterium</taxon>
    </lineage>
</organism>
<evidence type="ECO:0000256" key="1">
    <source>
        <dbReference type="SAM" id="MobiDB-lite"/>
    </source>
</evidence>
<proteinExistence type="predicted"/>
<feature type="region of interest" description="Disordered" evidence="1">
    <location>
        <begin position="23"/>
        <end position="60"/>
    </location>
</feature>
<comment type="caution">
    <text evidence="3">The sequence shown here is derived from an EMBL/GenBank/DDBJ whole genome shotgun (WGS) entry which is preliminary data.</text>
</comment>
<evidence type="ECO:0000313" key="2">
    <source>
        <dbReference type="EMBL" id="KGF17129.1"/>
    </source>
</evidence>
<evidence type="ECO:0000313" key="3">
    <source>
        <dbReference type="EMBL" id="KGF17136.1"/>
    </source>
</evidence>
<sequence>MARCAGEGLRMMVDEVVDKPLESFRRTPPSASAEDDAEMKRRWHRGAGRTRSAPPPKAGNFWENPCDLGGFLLVLVMAMGAGQAELVLHISAWAFTFR</sequence>
<accession>A0A095Y516</accession>